<organism evidence="1">
    <name type="scientific">Octopus bimaculoides</name>
    <name type="common">California two-spotted octopus</name>
    <dbReference type="NCBI Taxonomy" id="37653"/>
    <lineage>
        <taxon>Eukaryota</taxon>
        <taxon>Metazoa</taxon>
        <taxon>Spiralia</taxon>
        <taxon>Lophotrochozoa</taxon>
        <taxon>Mollusca</taxon>
        <taxon>Cephalopoda</taxon>
        <taxon>Coleoidea</taxon>
        <taxon>Octopodiformes</taxon>
        <taxon>Octopoda</taxon>
        <taxon>Incirrata</taxon>
        <taxon>Octopodidae</taxon>
        <taxon>Octopus</taxon>
    </lineage>
</organism>
<evidence type="ECO:0000313" key="1">
    <source>
        <dbReference type="EMBL" id="KOF78701.1"/>
    </source>
</evidence>
<name>A0A0L8GNY8_OCTBM</name>
<dbReference type="AlphaFoldDB" id="A0A0L8GNY8"/>
<accession>A0A0L8GNY8</accession>
<gene>
    <name evidence="1" type="ORF">OCBIM_22030404mg</name>
</gene>
<reference evidence="1" key="1">
    <citation type="submission" date="2015-07" db="EMBL/GenBank/DDBJ databases">
        <title>MeaNS - Measles Nucleotide Surveillance Program.</title>
        <authorList>
            <person name="Tran T."/>
            <person name="Druce J."/>
        </authorList>
    </citation>
    <scope>NUCLEOTIDE SEQUENCE</scope>
    <source>
        <strain evidence="1">UCB-OBI-ISO-001</strain>
        <tissue evidence="1">Gonad</tissue>
    </source>
</reference>
<protein>
    <submittedName>
        <fullName evidence="1">Uncharacterized protein</fullName>
    </submittedName>
</protein>
<proteinExistence type="predicted"/>
<dbReference type="EMBL" id="KQ420971">
    <property type="protein sequence ID" value="KOF78701.1"/>
    <property type="molecule type" value="Genomic_DNA"/>
</dbReference>
<sequence>MINNLKTLKKKAASVVEEFESNNLNGEGRGGNKALLMYQEFYYKKKNRQIHIKSLTNLCVRIVYKKKCPRHFYADNQV</sequence>